<reference evidence="3 4" key="1">
    <citation type="journal article" date="2017" name="Appl. Environ. Microbiol.">
        <title>Parallel evolution of two clades of a major Atlantic endemic Vibrio parahaemolyticus pathogen lineage by independent acquisition of related pathogenicity islands.</title>
        <authorList>
            <person name="Xu F."/>
            <person name="Gonzalez-Escalona N."/>
            <person name="Drees K.P."/>
            <person name="Sebra R.P."/>
            <person name="Cooper V.S."/>
            <person name="Jones S.H."/>
            <person name="Whistler C.A."/>
        </authorList>
    </citation>
    <scope>NUCLEOTIDE SEQUENCE [LARGE SCALE GENOMIC DNA]</scope>
    <source>
        <strain evidence="3 4">MAVP-3</strain>
    </source>
</reference>
<dbReference type="Pfam" id="PF03968">
    <property type="entry name" value="LptD_N"/>
    <property type="match status" value="1"/>
</dbReference>
<dbReference type="InterPro" id="IPR005653">
    <property type="entry name" value="OstA-like_N"/>
</dbReference>
<feature type="non-terminal residue" evidence="3">
    <location>
        <position position="1"/>
    </location>
</feature>
<keyword evidence="1" id="KW-0998">Cell outer membrane</keyword>
<feature type="non-terminal residue" evidence="3">
    <location>
        <position position="101"/>
    </location>
</feature>
<dbReference type="PANTHER" id="PTHR30189">
    <property type="entry name" value="LPS-ASSEMBLY PROTEIN"/>
    <property type="match status" value="1"/>
</dbReference>
<dbReference type="Proteomes" id="UP000214596">
    <property type="component" value="Unassembled WGS sequence"/>
</dbReference>
<organism evidence="3 4">
    <name type="scientific">Vibrio parahaemolyticus</name>
    <dbReference type="NCBI Taxonomy" id="670"/>
    <lineage>
        <taxon>Bacteria</taxon>
        <taxon>Pseudomonadati</taxon>
        <taxon>Pseudomonadota</taxon>
        <taxon>Gammaproteobacteria</taxon>
        <taxon>Vibrionales</taxon>
        <taxon>Vibrionaceae</taxon>
        <taxon>Vibrio</taxon>
    </lineage>
</organism>
<sequence length="101" mass="11127">QVTQGPKKITADSVTLHQQDNVVVAEGNVTFNDGQVKARSDRVTNDINQDTFSLENTEYQFLCQQGRGTAAYIARTGQSVYELEDGSITSCPEGDNSWRLV</sequence>
<feature type="domain" description="Organic solvent tolerance-like N-terminal" evidence="2">
    <location>
        <begin position="8"/>
        <end position="97"/>
    </location>
</feature>
<gene>
    <name evidence="3" type="ORF">CA163_30135</name>
</gene>
<dbReference type="EMBL" id="NIXT01003572">
    <property type="protein sequence ID" value="OXE29150.1"/>
    <property type="molecule type" value="Genomic_DNA"/>
</dbReference>
<keyword evidence="1" id="KW-0472">Membrane</keyword>
<accession>A0A227J266</accession>
<comment type="caution">
    <text evidence="3">The sequence shown here is derived from an EMBL/GenBank/DDBJ whole genome shotgun (WGS) entry which is preliminary data.</text>
</comment>
<dbReference type="Gene3D" id="2.60.450.10">
    <property type="entry name" value="Lipopolysaccharide (LPS) transport protein A like domain"/>
    <property type="match status" value="1"/>
</dbReference>
<name>A0A227J266_VIBPH</name>
<dbReference type="InterPro" id="IPR050218">
    <property type="entry name" value="LptD"/>
</dbReference>
<dbReference type="GO" id="GO:0009279">
    <property type="term" value="C:cell outer membrane"/>
    <property type="evidence" value="ECO:0007669"/>
    <property type="project" value="TreeGrafter"/>
</dbReference>
<dbReference type="GO" id="GO:1990351">
    <property type="term" value="C:transporter complex"/>
    <property type="evidence" value="ECO:0007669"/>
    <property type="project" value="TreeGrafter"/>
</dbReference>
<evidence type="ECO:0000256" key="1">
    <source>
        <dbReference type="ARBA" id="ARBA00023237"/>
    </source>
</evidence>
<evidence type="ECO:0000313" key="3">
    <source>
        <dbReference type="EMBL" id="OXE29150.1"/>
    </source>
</evidence>
<evidence type="ECO:0000259" key="2">
    <source>
        <dbReference type="Pfam" id="PF03968"/>
    </source>
</evidence>
<evidence type="ECO:0000313" key="4">
    <source>
        <dbReference type="Proteomes" id="UP000214596"/>
    </source>
</evidence>
<protein>
    <recommendedName>
        <fullName evidence="2">Organic solvent tolerance-like N-terminal domain-containing protein</fullName>
    </recommendedName>
</protein>
<proteinExistence type="predicted"/>
<dbReference type="AlphaFoldDB" id="A0A227J266"/>
<dbReference type="PANTHER" id="PTHR30189:SF1">
    <property type="entry name" value="LPS-ASSEMBLY PROTEIN LPTD"/>
    <property type="match status" value="1"/>
</dbReference>